<dbReference type="FunFam" id="3.40.640.10:FF:000033">
    <property type="entry name" value="Aspartate aminotransferase"/>
    <property type="match status" value="1"/>
</dbReference>
<proteinExistence type="inferred from homology"/>
<comment type="similarity">
    <text evidence="2">Belongs to the class-I pyridoxal-phosphate-dependent aminotransferase family.</text>
</comment>
<dbReference type="InterPro" id="IPR004839">
    <property type="entry name" value="Aminotransferase_I/II_large"/>
</dbReference>
<evidence type="ECO:0000259" key="6">
    <source>
        <dbReference type="Pfam" id="PF00155"/>
    </source>
</evidence>
<evidence type="ECO:0000256" key="2">
    <source>
        <dbReference type="ARBA" id="ARBA00007441"/>
    </source>
</evidence>
<dbReference type="SUPFAM" id="SSF53383">
    <property type="entry name" value="PLP-dependent transferases"/>
    <property type="match status" value="1"/>
</dbReference>
<dbReference type="PANTHER" id="PTHR43807:SF20">
    <property type="entry name" value="FI04487P"/>
    <property type="match status" value="1"/>
</dbReference>
<dbReference type="InterPro" id="IPR051326">
    <property type="entry name" value="Kynurenine-oxoglutarate_AT"/>
</dbReference>
<evidence type="ECO:0000256" key="4">
    <source>
        <dbReference type="ARBA" id="ARBA00022679"/>
    </source>
</evidence>
<evidence type="ECO:0000256" key="5">
    <source>
        <dbReference type="ARBA" id="ARBA00022898"/>
    </source>
</evidence>
<dbReference type="OrthoDB" id="9802328at2"/>
<accession>A0A1W6MLU1</accession>
<dbReference type="InterPro" id="IPR015422">
    <property type="entry name" value="PyrdxlP-dep_Trfase_small"/>
</dbReference>
<keyword evidence="4 7" id="KW-0808">Transferase</keyword>
<dbReference type="AlphaFoldDB" id="A0A1W6MLU1"/>
<dbReference type="STRING" id="331648.BST97_11540"/>
<dbReference type="GO" id="GO:0016212">
    <property type="term" value="F:kynurenine-oxoglutarate transaminase activity"/>
    <property type="evidence" value="ECO:0007669"/>
    <property type="project" value="TreeGrafter"/>
</dbReference>
<name>A0A1W6MLU1_9FLAO</name>
<evidence type="ECO:0000313" key="7">
    <source>
        <dbReference type="EMBL" id="ARN78568.1"/>
    </source>
</evidence>
<dbReference type="Proteomes" id="UP000193431">
    <property type="component" value="Chromosome"/>
</dbReference>
<comment type="cofactor">
    <cofactor evidence="1">
        <name>pyridoxal 5'-phosphate</name>
        <dbReference type="ChEBI" id="CHEBI:597326"/>
    </cofactor>
</comment>
<evidence type="ECO:0000256" key="3">
    <source>
        <dbReference type="ARBA" id="ARBA00022576"/>
    </source>
</evidence>
<evidence type="ECO:0000313" key="8">
    <source>
        <dbReference type="Proteomes" id="UP000193431"/>
    </source>
</evidence>
<dbReference type="InterPro" id="IPR015424">
    <property type="entry name" value="PyrdxlP-dep_Trfase"/>
</dbReference>
<dbReference type="Pfam" id="PF00155">
    <property type="entry name" value="Aminotran_1_2"/>
    <property type="match status" value="1"/>
</dbReference>
<evidence type="ECO:0000256" key="1">
    <source>
        <dbReference type="ARBA" id="ARBA00001933"/>
    </source>
</evidence>
<keyword evidence="8" id="KW-1185">Reference proteome</keyword>
<feature type="domain" description="Aminotransferase class I/classII large" evidence="6">
    <location>
        <begin position="26"/>
        <end position="370"/>
    </location>
</feature>
<gene>
    <name evidence="7" type="ORF">BST97_11540</name>
</gene>
<dbReference type="CDD" id="cd00609">
    <property type="entry name" value="AAT_like"/>
    <property type="match status" value="1"/>
</dbReference>
<dbReference type="Gene3D" id="3.90.1150.10">
    <property type="entry name" value="Aspartate Aminotransferase, domain 1"/>
    <property type="match status" value="1"/>
</dbReference>
<dbReference type="InterPro" id="IPR015421">
    <property type="entry name" value="PyrdxlP-dep_Trfase_major"/>
</dbReference>
<reference evidence="7 8" key="1">
    <citation type="submission" date="2016-11" db="EMBL/GenBank/DDBJ databases">
        <title>Trade-off between light-utilization and light-protection in marine flavobacteria.</title>
        <authorList>
            <person name="Kumagai Y."/>
        </authorList>
    </citation>
    <scope>NUCLEOTIDE SEQUENCE [LARGE SCALE GENOMIC DNA]</scope>
    <source>
        <strain evidence="7 8">JCM 13191</strain>
    </source>
</reference>
<dbReference type="PANTHER" id="PTHR43807">
    <property type="entry name" value="FI04487P"/>
    <property type="match status" value="1"/>
</dbReference>
<keyword evidence="3 7" id="KW-0032">Aminotransferase</keyword>
<dbReference type="NCBIfam" id="NF006569">
    <property type="entry name" value="PRK09082.1"/>
    <property type="match status" value="1"/>
</dbReference>
<sequence length="378" mass="42793">MLKSKLPHLPESIFAKMTKMAIDHNAINMSQGFPSFSTDQELKDLLSKAIQEDNNQYAPMTGILDLRIKISNLVSKLYGGTYKPDGEICITPGATQGIYTAIQSVVQKGDEVIIITPAYDLYAPAIKLAGGRVVEVAMELPSFSVDWNKVEAAVSSKTKLIIVNTPHNPSGAIFSEHDWKQLEQIVNKHDLYVLSDEVYEHMVFDGKKHLSAASRPLLRDRTFITCSFGKTFHVTGWKCGYCLAPEPLMKEFLKIHQQVVFCVNRPVQHAMSAYLTDSKNYLELGTFYQHKRDLFLELIKDSKFKFVPTPSTYFQLLDFSEITDESDVKFAERLTREFKVASIPISVFMNGTDPQMLRFCFAKKDEELIEGAEILLRL</sequence>
<dbReference type="GO" id="GO:0005737">
    <property type="term" value="C:cytoplasm"/>
    <property type="evidence" value="ECO:0007669"/>
    <property type="project" value="TreeGrafter"/>
</dbReference>
<dbReference type="GO" id="GO:0030170">
    <property type="term" value="F:pyridoxal phosphate binding"/>
    <property type="evidence" value="ECO:0007669"/>
    <property type="project" value="InterPro"/>
</dbReference>
<organism evidence="7 8">
    <name type="scientific">Nonlabens spongiae</name>
    <dbReference type="NCBI Taxonomy" id="331648"/>
    <lineage>
        <taxon>Bacteria</taxon>
        <taxon>Pseudomonadati</taxon>
        <taxon>Bacteroidota</taxon>
        <taxon>Flavobacteriia</taxon>
        <taxon>Flavobacteriales</taxon>
        <taxon>Flavobacteriaceae</taxon>
        <taxon>Nonlabens</taxon>
    </lineage>
</organism>
<protein>
    <submittedName>
        <fullName evidence="7">Methionine aminotransferase</fullName>
    </submittedName>
</protein>
<keyword evidence="5" id="KW-0663">Pyridoxal phosphate</keyword>
<dbReference type="Gene3D" id="3.40.640.10">
    <property type="entry name" value="Type I PLP-dependent aspartate aminotransferase-like (Major domain)"/>
    <property type="match status" value="1"/>
</dbReference>
<dbReference type="RefSeq" id="WP_085767374.1">
    <property type="nucleotide sequence ID" value="NZ_CP019344.1"/>
</dbReference>
<dbReference type="EMBL" id="CP019344">
    <property type="protein sequence ID" value="ARN78568.1"/>
    <property type="molecule type" value="Genomic_DNA"/>
</dbReference>